<feature type="chain" id="PRO_5042567122" evidence="1">
    <location>
        <begin position="20"/>
        <end position="387"/>
    </location>
</feature>
<sequence>MKKIFFPLILLCLTSTLHAQHPSVYTIKADSVKITNSPGIAELILENNTKDIPGFLLNKGRGRTIFKRPSQLNDSTLVIGNDTFLIRGSARLWTVSGNAGTDPANDFLGTFNNVGFTVRANNMPKLGFARDARPFQLTATGMHMPTGAISLTSSSAASTEITFGATGIITTTDTVTTAGTIFPLGTSNAQASSGSMNGLNITGQLLDTAGDGNYTAFLISGSIDQGAQGTGIVRGLYLNETINNANHYHALEVARGKTVLKDTLTLSTGIAKSDTASYKPVAADAAGNFYKMTAWNTTVNRKSASVTGSSYSIPADIDVVLVNYAAGQATITLPIGTLDREITIKNLSNANTVVLSGLDASETGSIGTHGTITVKYTGDAWVGISKY</sequence>
<dbReference type="EMBL" id="CP119311">
    <property type="protein sequence ID" value="WEK33836.1"/>
    <property type="molecule type" value="Genomic_DNA"/>
</dbReference>
<evidence type="ECO:0000256" key="1">
    <source>
        <dbReference type="SAM" id="SignalP"/>
    </source>
</evidence>
<evidence type="ECO:0000313" key="3">
    <source>
        <dbReference type="Proteomes" id="UP001220610"/>
    </source>
</evidence>
<organism evidence="2 3">
    <name type="scientific">Candidatus Pseudobacter hemicellulosilyticus</name>
    <dbReference type="NCBI Taxonomy" id="3121375"/>
    <lineage>
        <taxon>Bacteria</taxon>
        <taxon>Pseudomonadati</taxon>
        <taxon>Bacteroidota</taxon>
        <taxon>Chitinophagia</taxon>
        <taxon>Chitinophagales</taxon>
        <taxon>Chitinophagaceae</taxon>
        <taxon>Pseudobacter</taxon>
    </lineage>
</organism>
<dbReference type="AlphaFoldDB" id="A0AAJ5WL10"/>
<dbReference type="Proteomes" id="UP001220610">
    <property type="component" value="Chromosome"/>
</dbReference>
<reference evidence="2" key="1">
    <citation type="submission" date="2023-03" db="EMBL/GenBank/DDBJ databases">
        <title>Andean soil-derived lignocellulolytic bacterial consortium as a source of novel taxa and putative plastic-active enzymes.</title>
        <authorList>
            <person name="Diaz-Garcia L."/>
            <person name="Chuvochina M."/>
            <person name="Feuerriegel G."/>
            <person name="Bunk B."/>
            <person name="Sproer C."/>
            <person name="Streit W.R."/>
            <person name="Rodriguez L.M."/>
            <person name="Overmann J."/>
            <person name="Jimenez D.J."/>
        </authorList>
    </citation>
    <scope>NUCLEOTIDE SEQUENCE</scope>
    <source>
        <strain evidence="2">MAG 7</strain>
    </source>
</reference>
<evidence type="ECO:0000313" key="2">
    <source>
        <dbReference type="EMBL" id="WEK33836.1"/>
    </source>
</evidence>
<proteinExistence type="predicted"/>
<name>A0AAJ5WL10_9BACT</name>
<keyword evidence="1" id="KW-0732">Signal</keyword>
<protein>
    <submittedName>
        <fullName evidence="2">Uncharacterized protein</fullName>
    </submittedName>
</protein>
<accession>A0AAJ5WL10</accession>
<gene>
    <name evidence="2" type="ORF">P0Y53_15190</name>
</gene>
<feature type="signal peptide" evidence="1">
    <location>
        <begin position="1"/>
        <end position="19"/>
    </location>
</feature>